<dbReference type="OrthoDB" id="17366at2759"/>
<evidence type="ECO:0000256" key="7">
    <source>
        <dbReference type="ARBA" id="ARBA00023136"/>
    </source>
</evidence>
<feature type="transmembrane region" description="Helical" evidence="8">
    <location>
        <begin position="90"/>
        <end position="113"/>
    </location>
</feature>
<dbReference type="Pfam" id="PF06699">
    <property type="entry name" value="PIG-F"/>
    <property type="match status" value="1"/>
</dbReference>
<evidence type="ECO:0000256" key="5">
    <source>
        <dbReference type="ARBA" id="ARBA00022824"/>
    </source>
</evidence>
<evidence type="ECO:0000313" key="9">
    <source>
        <dbReference type="EMBL" id="LAA08882.1"/>
    </source>
</evidence>
<accession>A0A2L2YL92</accession>
<comment type="pathway">
    <text evidence="2">Glycolipid biosynthesis; glycosylphosphatidylinositol-anchor biosynthesis.</text>
</comment>
<dbReference type="GO" id="GO:0006506">
    <property type="term" value="P:GPI anchor biosynthetic process"/>
    <property type="evidence" value="ECO:0007669"/>
    <property type="project" value="UniProtKB-UniPathway"/>
</dbReference>
<dbReference type="InterPro" id="IPR009580">
    <property type="entry name" value="GPI_biosynthesis_protein_Pig-F"/>
</dbReference>
<evidence type="ECO:0000256" key="3">
    <source>
        <dbReference type="ARBA" id="ARBA00022502"/>
    </source>
</evidence>
<dbReference type="AlphaFoldDB" id="A0A2L2YL92"/>
<feature type="transmembrane region" description="Helical" evidence="8">
    <location>
        <begin position="37"/>
        <end position="54"/>
    </location>
</feature>
<reference evidence="9" key="1">
    <citation type="journal article" date="2016" name="Mol. Ecol. Resour.">
        <title>Evaluation of the impact of RNA preservation methods of spiders for de novo transcriptome assembly.</title>
        <authorList>
            <person name="Kono N."/>
            <person name="Nakamura H."/>
            <person name="Ito Y."/>
            <person name="Tomita M."/>
            <person name="Arakawa K."/>
        </authorList>
    </citation>
    <scope>NUCLEOTIDE SEQUENCE</scope>
    <source>
        <tissue evidence="9">Whole body</tissue>
    </source>
</reference>
<dbReference type="GO" id="GO:0005789">
    <property type="term" value="C:endoplasmic reticulum membrane"/>
    <property type="evidence" value="ECO:0007669"/>
    <property type="project" value="UniProtKB-SubCell"/>
</dbReference>
<feature type="transmembrane region" description="Helical" evidence="8">
    <location>
        <begin position="198"/>
        <end position="222"/>
    </location>
</feature>
<keyword evidence="5" id="KW-0256">Endoplasmic reticulum</keyword>
<keyword evidence="7 8" id="KW-0472">Membrane</keyword>
<evidence type="ECO:0000256" key="4">
    <source>
        <dbReference type="ARBA" id="ARBA00022692"/>
    </source>
</evidence>
<evidence type="ECO:0000256" key="2">
    <source>
        <dbReference type="ARBA" id="ARBA00004687"/>
    </source>
</evidence>
<feature type="transmembrane region" description="Helical" evidence="8">
    <location>
        <begin position="12"/>
        <end position="31"/>
    </location>
</feature>
<evidence type="ECO:0000256" key="1">
    <source>
        <dbReference type="ARBA" id="ARBA00004477"/>
    </source>
</evidence>
<evidence type="ECO:0000256" key="8">
    <source>
        <dbReference type="SAM" id="Phobius"/>
    </source>
</evidence>
<protein>
    <submittedName>
        <fullName evidence="9">Phosphatidylinositol-glycan biosynthesis class F protein</fullName>
    </submittedName>
</protein>
<organism evidence="9">
    <name type="scientific">Parasteatoda tepidariorum</name>
    <name type="common">Common house spider</name>
    <name type="synonym">Achaearanea tepidariorum</name>
    <dbReference type="NCBI Taxonomy" id="114398"/>
    <lineage>
        <taxon>Eukaryota</taxon>
        <taxon>Metazoa</taxon>
        <taxon>Ecdysozoa</taxon>
        <taxon>Arthropoda</taxon>
        <taxon>Chelicerata</taxon>
        <taxon>Arachnida</taxon>
        <taxon>Araneae</taxon>
        <taxon>Araneomorphae</taxon>
        <taxon>Entelegynae</taxon>
        <taxon>Araneoidea</taxon>
        <taxon>Theridiidae</taxon>
        <taxon>Parasteatoda</taxon>
    </lineage>
</organism>
<feature type="transmembrane region" description="Helical" evidence="8">
    <location>
        <begin position="167"/>
        <end position="186"/>
    </location>
</feature>
<keyword evidence="4 8" id="KW-0812">Transmembrane</keyword>
<evidence type="ECO:0000256" key="6">
    <source>
        <dbReference type="ARBA" id="ARBA00022989"/>
    </source>
</evidence>
<keyword evidence="6 8" id="KW-1133">Transmembrane helix</keyword>
<name>A0A2L2YL92_PARTP</name>
<dbReference type="UniPathway" id="UPA00196"/>
<comment type="subcellular location">
    <subcellularLocation>
        <location evidence="1">Endoplasmic reticulum membrane</location>
        <topology evidence="1">Multi-pass membrane protein</topology>
    </subcellularLocation>
</comment>
<sequence>MSNTKKVLFSKRCAIWCLVLGFCLILYPVLLLNFYNYSLIYLSILTTISAFNIVNMNRKAIYFPVPIFFSIVDDVNTKEKMNKRSENREFSVWGALVALFCSICVYAVISILLGAPIYKDWGATLYFSSLMTLLTVYPLIWYYFFSDSISSVLKVITDTKFDNMMENHLQSILIWTIMGAWVGAFPIPLDWDRPWQKWPITCCIGACLGNSVMHLITGYKLLQSYVKDKKKVLFNRTV</sequence>
<feature type="transmembrane region" description="Helical" evidence="8">
    <location>
        <begin position="125"/>
        <end position="146"/>
    </location>
</feature>
<proteinExistence type="evidence at transcript level"/>
<dbReference type="EMBL" id="IAAA01037740">
    <property type="protein sequence ID" value="LAA08882.1"/>
    <property type="molecule type" value="mRNA"/>
</dbReference>
<keyword evidence="3" id="KW-0337">GPI-anchor biosynthesis</keyword>